<proteinExistence type="predicted"/>
<reference evidence="2" key="1">
    <citation type="submission" date="2018-04" db="EMBL/GenBank/DDBJ databases">
        <title>WGS assembly of Panicum hallii.</title>
        <authorList>
            <person name="Lovell J."/>
            <person name="Jenkins J."/>
            <person name="Lowry D."/>
            <person name="Mamidi S."/>
            <person name="Sreedasyam A."/>
            <person name="Weng X."/>
            <person name="Barry K."/>
            <person name="Bonette J."/>
            <person name="Campitelli B."/>
            <person name="Daum C."/>
            <person name="Gordon S."/>
            <person name="Gould B."/>
            <person name="Lipzen A."/>
            <person name="Macqueen A."/>
            <person name="Palacio-Mejia J."/>
            <person name="Plott C."/>
            <person name="Shakirov E."/>
            <person name="Shu S."/>
            <person name="Yoshinaga Y."/>
            <person name="Zane M."/>
            <person name="Rokhsar D."/>
            <person name="Grimwood J."/>
            <person name="Schmutz J."/>
            <person name="Juenger T."/>
        </authorList>
    </citation>
    <scope>NUCLEOTIDE SEQUENCE [LARGE SCALE GENOMIC DNA]</scope>
    <source>
        <strain evidence="2">FIL2</strain>
    </source>
</reference>
<dbReference type="Gramene" id="PVH48270">
    <property type="protein sequence ID" value="PVH48270"/>
    <property type="gene ID" value="PAHAL_4G295300"/>
</dbReference>
<dbReference type="Proteomes" id="UP000243499">
    <property type="component" value="Chromosome 4"/>
</dbReference>
<keyword evidence="1" id="KW-0732">Signal</keyword>
<evidence type="ECO:0000256" key="1">
    <source>
        <dbReference type="SAM" id="SignalP"/>
    </source>
</evidence>
<evidence type="ECO:0000313" key="2">
    <source>
        <dbReference type="EMBL" id="PVH48270.1"/>
    </source>
</evidence>
<feature type="signal peptide" evidence="1">
    <location>
        <begin position="1"/>
        <end position="16"/>
    </location>
</feature>
<name>A0A2T8JEB3_9POAL</name>
<accession>A0A2T8JEB3</accession>
<gene>
    <name evidence="2" type="ORF">PAHAL_4G295300</name>
</gene>
<feature type="chain" id="PRO_5015787521" evidence="1">
    <location>
        <begin position="17"/>
        <end position="75"/>
    </location>
</feature>
<dbReference type="AlphaFoldDB" id="A0A2T8JEB3"/>
<sequence>MILLWLLIIGVLKKNSFLIQRCSLEHHPSRYLLTNNPNLLPHFMPNWFHFKQVHSYCVLHGYSGHVDVFFVGTRK</sequence>
<protein>
    <submittedName>
        <fullName evidence="2">Uncharacterized protein</fullName>
    </submittedName>
</protein>
<dbReference type="EMBL" id="CM008049">
    <property type="protein sequence ID" value="PVH48270.1"/>
    <property type="molecule type" value="Genomic_DNA"/>
</dbReference>
<organism evidence="2">
    <name type="scientific">Panicum hallii</name>
    <dbReference type="NCBI Taxonomy" id="206008"/>
    <lineage>
        <taxon>Eukaryota</taxon>
        <taxon>Viridiplantae</taxon>
        <taxon>Streptophyta</taxon>
        <taxon>Embryophyta</taxon>
        <taxon>Tracheophyta</taxon>
        <taxon>Spermatophyta</taxon>
        <taxon>Magnoliopsida</taxon>
        <taxon>Liliopsida</taxon>
        <taxon>Poales</taxon>
        <taxon>Poaceae</taxon>
        <taxon>PACMAD clade</taxon>
        <taxon>Panicoideae</taxon>
        <taxon>Panicodae</taxon>
        <taxon>Paniceae</taxon>
        <taxon>Panicinae</taxon>
        <taxon>Panicum</taxon>
        <taxon>Panicum sect. Panicum</taxon>
    </lineage>
</organism>